<dbReference type="EMBL" id="JAKKPZ010000417">
    <property type="protein sequence ID" value="KAI1695300.1"/>
    <property type="molecule type" value="Genomic_DNA"/>
</dbReference>
<feature type="region of interest" description="Disordered" evidence="1">
    <location>
        <begin position="1"/>
        <end position="27"/>
    </location>
</feature>
<name>A0AAD4MI19_9BILA</name>
<reference evidence="2" key="1">
    <citation type="submission" date="2022-01" db="EMBL/GenBank/DDBJ databases">
        <title>Genome Sequence Resource for Two Populations of Ditylenchus destructor, the Migratory Endoparasitic Phytonematode.</title>
        <authorList>
            <person name="Zhang H."/>
            <person name="Lin R."/>
            <person name="Xie B."/>
        </authorList>
    </citation>
    <scope>NUCLEOTIDE SEQUENCE</scope>
    <source>
        <strain evidence="2">BazhouSP</strain>
    </source>
</reference>
<dbReference type="Proteomes" id="UP001201812">
    <property type="component" value="Unassembled WGS sequence"/>
</dbReference>
<accession>A0AAD4MI19</accession>
<keyword evidence="3" id="KW-1185">Reference proteome</keyword>
<evidence type="ECO:0000313" key="2">
    <source>
        <dbReference type="EMBL" id="KAI1695300.1"/>
    </source>
</evidence>
<dbReference type="AlphaFoldDB" id="A0AAD4MI19"/>
<organism evidence="2 3">
    <name type="scientific">Ditylenchus destructor</name>
    <dbReference type="NCBI Taxonomy" id="166010"/>
    <lineage>
        <taxon>Eukaryota</taxon>
        <taxon>Metazoa</taxon>
        <taxon>Ecdysozoa</taxon>
        <taxon>Nematoda</taxon>
        <taxon>Chromadorea</taxon>
        <taxon>Rhabditida</taxon>
        <taxon>Tylenchina</taxon>
        <taxon>Tylenchomorpha</taxon>
        <taxon>Sphaerularioidea</taxon>
        <taxon>Anguinidae</taxon>
        <taxon>Anguininae</taxon>
        <taxon>Ditylenchus</taxon>
    </lineage>
</organism>
<protein>
    <submittedName>
        <fullName evidence="2">Uncharacterized protein</fullName>
    </submittedName>
</protein>
<evidence type="ECO:0000313" key="3">
    <source>
        <dbReference type="Proteomes" id="UP001201812"/>
    </source>
</evidence>
<proteinExistence type="predicted"/>
<sequence>MRAMGAGDEPEQRKGRHPQRLSRRDRTFSNRQKWLNQSKLMSVVSAAVAGRRSRRRSLLLCCCVQKKSVCRVKREAGRKEFPMAVLNKNFSGGVDRAQATTSSGFVDIELA</sequence>
<evidence type="ECO:0000256" key="1">
    <source>
        <dbReference type="SAM" id="MobiDB-lite"/>
    </source>
</evidence>
<gene>
    <name evidence="2" type="ORF">DdX_19649</name>
</gene>
<comment type="caution">
    <text evidence="2">The sequence shown here is derived from an EMBL/GenBank/DDBJ whole genome shotgun (WGS) entry which is preliminary data.</text>
</comment>